<reference evidence="1 2" key="1">
    <citation type="submission" date="2016-08" db="EMBL/GenBank/DDBJ databases">
        <title>Novel Firmicute Genomes.</title>
        <authorList>
            <person name="Poppleton D.I."/>
            <person name="Gribaldo S."/>
        </authorList>
    </citation>
    <scope>NUCLEOTIDE SEQUENCE [LARGE SCALE GENOMIC DNA]</scope>
    <source>
        <strain evidence="1 2">RAOx-1</strain>
    </source>
</reference>
<accession>A0A419SMT0</accession>
<keyword evidence="2" id="KW-1185">Reference proteome</keyword>
<dbReference type="RefSeq" id="WP_120188198.1">
    <property type="nucleotide sequence ID" value="NZ_MCHY01000006.1"/>
</dbReference>
<dbReference type="Pfam" id="PF14038">
    <property type="entry name" value="YqzE"/>
    <property type="match status" value="1"/>
</dbReference>
<organism evidence="1 2">
    <name type="scientific">Ammoniphilus oxalaticus</name>
    <dbReference type="NCBI Taxonomy" id="66863"/>
    <lineage>
        <taxon>Bacteria</taxon>
        <taxon>Bacillati</taxon>
        <taxon>Bacillota</taxon>
        <taxon>Bacilli</taxon>
        <taxon>Bacillales</taxon>
        <taxon>Paenibacillaceae</taxon>
        <taxon>Aneurinibacillus group</taxon>
        <taxon>Ammoniphilus</taxon>
    </lineage>
</organism>
<dbReference type="OrthoDB" id="2691835at2"/>
<proteinExistence type="predicted"/>
<dbReference type="EMBL" id="MCHY01000006">
    <property type="protein sequence ID" value="RKD25529.1"/>
    <property type="molecule type" value="Genomic_DNA"/>
</dbReference>
<gene>
    <name evidence="1" type="ORF">BEP19_00870</name>
</gene>
<name>A0A419SMT0_9BACL</name>
<sequence>MKTNDIVKYMTEEFVRYIDTPKAERKKKGPREQWSSRYFGMIPMALRLSIANKRAKKKRV</sequence>
<evidence type="ECO:0008006" key="3">
    <source>
        <dbReference type="Google" id="ProtNLM"/>
    </source>
</evidence>
<protein>
    <recommendedName>
        <fullName evidence="3">YqzE family protein</fullName>
    </recommendedName>
</protein>
<comment type="caution">
    <text evidence="1">The sequence shown here is derived from an EMBL/GenBank/DDBJ whole genome shotgun (WGS) entry which is preliminary data.</text>
</comment>
<dbReference type="InterPro" id="IPR025622">
    <property type="entry name" value="YqzE"/>
</dbReference>
<evidence type="ECO:0000313" key="2">
    <source>
        <dbReference type="Proteomes" id="UP000284219"/>
    </source>
</evidence>
<dbReference type="Proteomes" id="UP000284219">
    <property type="component" value="Unassembled WGS sequence"/>
</dbReference>
<evidence type="ECO:0000313" key="1">
    <source>
        <dbReference type="EMBL" id="RKD25529.1"/>
    </source>
</evidence>
<dbReference type="AlphaFoldDB" id="A0A419SMT0"/>